<feature type="compositionally biased region" description="Polar residues" evidence="1">
    <location>
        <begin position="1"/>
        <end position="10"/>
    </location>
</feature>
<evidence type="ECO:0000313" key="3">
    <source>
        <dbReference type="Proteomes" id="UP000299102"/>
    </source>
</evidence>
<evidence type="ECO:0000313" key="2">
    <source>
        <dbReference type="EMBL" id="GBP91264.1"/>
    </source>
</evidence>
<proteinExistence type="predicted"/>
<evidence type="ECO:0000256" key="1">
    <source>
        <dbReference type="SAM" id="MobiDB-lite"/>
    </source>
</evidence>
<comment type="caution">
    <text evidence="2">The sequence shown here is derived from an EMBL/GenBank/DDBJ whole genome shotgun (WGS) entry which is preliminary data.</text>
</comment>
<protein>
    <submittedName>
        <fullName evidence="2">Uncharacterized protein</fullName>
    </submittedName>
</protein>
<dbReference type="AlphaFoldDB" id="A0A4C1ZVZ5"/>
<organism evidence="2 3">
    <name type="scientific">Eumeta variegata</name>
    <name type="common">Bagworm moth</name>
    <name type="synonym">Eumeta japonica</name>
    <dbReference type="NCBI Taxonomy" id="151549"/>
    <lineage>
        <taxon>Eukaryota</taxon>
        <taxon>Metazoa</taxon>
        <taxon>Ecdysozoa</taxon>
        <taxon>Arthropoda</taxon>
        <taxon>Hexapoda</taxon>
        <taxon>Insecta</taxon>
        <taxon>Pterygota</taxon>
        <taxon>Neoptera</taxon>
        <taxon>Endopterygota</taxon>
        <taxon>Lepidoptera</taxon>
        <taxon>Glossata</taxon>
        <taxon>Ditrysia</taxon>
        <taxon>Tineoidea</taxon>
        <taxon>Psychidae</taxon>
        <taxon>Oiketicinae</taxon>
        <taxon>Eumeta</taxon>
    </lineage>
</organism>
<reference evidence="2 3" key="1">
    <citation type="journal article" date="2019" name="Commun. Biol.">
        <title>The bagworm genome reveals a unique fibroin gene that provides high tensile strength.</title>
        <authorList>
            <person name="Kono N."/>
            <person name="Nakamura H."/>
            <person name="Ohtoshi R."/>
            <person name="Tomita M."/>
            <person name="Numata K."/>
            <person name="Arakawa K."/>
        </authorList>
    </citation>
    <scope>NUCLEOTIDE SEQUENCE [LARGE SCALE GENOMIC DNA]</scope>
</reference>
<keyword evidence="3" id="KW-1185">Reference proteome</keyword>
<feature type="region of interest" description="Disordered" evidence="1">
    <location>
        <begin position="420"/>
        <end position="458"/>
    </location>
</feature>
<dbReference type="EMBL" id="BGZK01002155">
    <property type="protein sequence ID" value="GBP91264.1"/>
    <property type="molecule type" value="Genomic_DNA"/>
</dbReference>
<feature type="region of interest" description="Disordered" evidence="1">
    <location>
        <begin position="376"/>
        <end position="396"/>
    </location>
</feature>
<name>A0A4C1ZVZ5_EUMVA</name>
<feature type="region of interest" description="Disordered" evidence="1">
    <location>
        <begin position="1"/>
        <end position="41"/>
    </location>
</feature>
<dbReference type="Proteomes" id="UP000299102">
    <property type="component" value="Unassembled WGS sequence"/>
</dbReference>
<accession>A0A4C1ZVZ5</accession>
<feature type="compositionally biased region" description="Basic and acidic residues" evidence="1">
    <location>
        <begin position="376"/>
        <end position="390"/>
    </location>
</feature>
<sequence>MKNRMKTPSQRAGPRRPRARALAAAREQRRRPRPAGAGDDASALKHSNAVYFFTDVYRSGAETRLGPSAEDSSGRGILFDLAADPRRACSRLSRREMARARHRRDRVIVSTLTTLCYCCRCSLAVYELSVSRPRSGMTASIALIAGLQCTRRIIPSCRSGGARATAVSARVDFIIAGRESAAMCENLFSSPNYCDGYFSGRRRRAAPGRSPAPQFASVGDVTSVRTAVHSTNTLAAARQLGGAVTRPFFRVPPLGVHNGVISGAGSLGSILRETADTQRIPQCKRHKNFGGVHLESSAARRRGGAGALGNELFLIIIQPGAESRPAPPRRSHKGKGSRQDCGHYCAVSLLGVVGELYAKITIEGVVDETEIRVGDVKRAREPPGSRRRPETSPGQITLSMNFREPRLMDTCNGFVVSTRRGGATARAPSPAPAPAPGAPMRLADGSSSPLPINCRVKS</sequence>
<gene>
    <name evidence="2" type="ORF">EVAR_66959_1</name>
</gene>